<evidence type="ECO:0000259" key="2">
    <source>
        <dbReference type="Pfam" id="PF14129"/>
    </source>
</evidence>
<evidence type="ECO:0000313" key="4">
    <source>
        <dbReference type="Proteomes" id="UP000318833"/>
    </source>
</evidence>
<dbReference type="RefSeq" id="WP_143918634.1">
    <property type="nucleotide sequence ID" value="NZ_CANMIK010000086.1"/>
</dbReference>
<dbReference type="OrthoDB" id="1525222at2"/>
<gene>
    <name evidence="3" type="ORF">FOF46_26980</name>
</gene>
<accession>A0A554VC95</accession>
<dbReference type="InterPro" id="IPR025381">
    <property type="entry name" value="DUF4296"/>
</dbReference>
<evidence type="ECO:0000313" key="3">
    <source>
        <dbReference type="EMBL" id="TSE04241.1"/>
    </source>
</evidence>
<feature type="coiled-coil region" evidence="1">
    <location>
        <begin position="90"/>
        <end position="134"/>
    </location>
</feature>
<name>A0A554VC95_9FLAO</name>
<keyword evidence="4" id="KW-1185">Reference proteome</keyword>
<dbReference type="EMBL" id="VLNR01000085">
    <property type="protein sequence ID" value="TSE04241.1"/>
    <property type="molecule type" value="Genomic_DNA"/>
</dbReference>
<reference evidence="3 4" key="1">
    <citation type="submission" date="2019-07" db="EMBL/GenBank/DDBJ databases">
        <title>The draft genome sequence of Aquimarina algiphila M91.</title>
        <authorList>
            <person name="Meng X."/>
        </authorList>
    </citation>
    <scope>NUCLEOTIDE SEQUENCE [LARGE SCALE GENOMIC DNA]</scope>
    <source>
        <strain evidence="3 4">M91</strain>
    </source>
</reference>
<dbReference type="Proteomes" id="UP000318833">
    <property type="component" value="Unassembled WGS sequence"/>
</dbReference>
<comment type="caution">
    <text evidence="3">The sequence shown here is derived from an EMBL/GenBank/DDBJ whole genome shotgun (WGS) entry which is preliminary data.</text>
</comment>
<dbReference type="Pfam" id="PF14129">
    <property type="entry name" value="DUF4296"/>
    <property type="match status" value="1"/>
</dbReference>
<feature type="domain" description="DUF4296" evidence="2">
    <location>
        <begin position="27"/>
        <end position="109"/>
    </location>
</feature>
<sequence length="168" mass="19652">MIRNLIYAIVFLTCCIACQSLDKAEKPKIIIDEDRMVDILSDIAFIKAAKSSNRKTFVEDSINPEAFILRKYDIDSIVFAENNTWYTSDMERYKALFERVKTKLEKERTKFEALKKEEDSIKKIEDSIQKSLDTLKIEDELINTKDLLIEDEIEMAKKKRVTPDSENK</sequence>
<evidence type="ECO:0000256" key="1">
    <source>
        <dbReference type="SAM" id="Coils"/>
    </source>
</evidence>
<proteinExistence type="predicted"/>
<dbReference type="AlphaFoldDB" id="A0A554VC95"/>
<protein>
    <submittedName>
        <fullName evidence="3">DUF4296 domain-containing protein</fullName>
    </submittedName>
</protein>
<organism evidence="3 4">
    <name type="scientific">Aquimarina algiphila</name>
    <dbReference type="NCBI Taxonomy" id="2047982"/>
    <lineage>
        <taxon>Bacteria</taxon>
        <taxon>Pseudomonadati</taxon>
        <taxon>Bacteroidota</taxon>
        <taxon>Flavobacteriia</taxon>
        <taxon>Flavobacteriales</taxon>
        <taxon>Flavobacteriaceae</taxon>
        <taxon>Aquimarina</taxon>
    </lineage>
</organism>
<keyword evidence="1" id="KW-0175">Coiled coil</keyword>